<feature type="domain" description="RNase H type-1" evidence="1">
    <location>
        <begin position="144"/>
        <end position="245"/>
    </location>
</feature>
<dbReference type="InterPro" id="IPR044730">
    <property type="entry name" value="RNase_H-like_dom_plant"/>
</dbReference>
<dbReference type="InterPro" id="IPR036397">
    <property type="entry name" value="RNaseH_sf"/>
</dbReference>
<sequence>MCLMEEECADHIFVDCVFAKSIWVRLAAMAGFQLVEKERPLVRMMRLCRLFRRQSDGCALIRSFAFLIFWQIWRERCRRRAGECFKNSYSIFLIICSLLRFKVFAIKQKVRDGAKERGILTALGISLPYVMKVRATWMAWEYPSAGTLKMNVDGAAKGNPGPSGGGMVVRNECGGVVLAASFFYGVCSNMAAEFKAMMDGLSMLVRGGLSVYHVWIESDSLVVVNTIKVLYQCSWPYLGILAQIR</sequence>
<dbReference type="EMBL" id="CAUOFW020007547">
    <property type="protein sequence ID" value="CAK9179598.1"/>
    <property type="molecule type" value="Genomic_DNA"/>
</dbReference>
<comment type="caution">
    <text evidence="2">The sequence shown here is derived from an EMBL/GenBank/DDBJ whole genome shotgun (WGS) entry which is preliminary data.</text>
</comment>
<dbReference type="CDD" id="cd06222">
    <property type="entry name" value="RNase_H_like"/>
    <property type="match status" value="1"/>
</dbReference>
<name>A0ABC8UEN8_9AQUA</name>
<evidence type="ECO:0000259" key="1">
    <source>
        <dbReference type="PROSITE" id="PS50879"/>
    </source>
</evidence>
<accession>A0ABC8UEN8</accession>
<dbReference type="InterPro" id="IPR002156">
    <property type="entry name" value="RNaseH_domain"/>
</dbReference>
<dbReference type="Proteomes" id="UP001642360">
    <property type="component" value="Unassembled WGS sequence"/>
</dbReference>
<dbReference type="InterPro" id="IPR053151">
    <property type="entry name" value="RNase_H-like"/>
</dbReference>
<dbReference type="InterPro" id="IPR012337">
    <property type="entry name" value="RNaseH-like_sf"/>
</dbReference>
<dbReference type="Gene3D" id="3.30.420.10">
    <property type="entry name" value="Ribonuclease H-like superfamily/Ribonuclease H"/>
    <property type="match status" value="1"/>
</dbReference>
<organism evidence="2 3">
    <name type="scientific">Ilex paraguariensis</name>
    <name type="common">yerba mate</name>
    <dbReference type="NCBI Taxonomy" id="185542"/>
    <lineage>
        <taxon>Eukaryota</taxon>
        <taxon>Viridiplantae</taxon>
        <taxon>Streptophyta</taxon>
        <taxon>Embryophyta</taxon>
        <taxon>Tracheophyta</taxon>
        <taxon>Spermatophyta</taxon>
        <taxon>Magnoliopsida</taxon>
        <taxon>eudicotyledons</taxon>
        <taxon>Gunneridae</taxon>
        <taxon>Pentapetalae</taxon>
        <taxon>asterids</taxon>
        <taxon>campanulids</taxon>
        <taxon>Aquifoliales</taxon>
        <taxon>Aquifoliaceae</taxon>
        <taxon>Ilex</taxon>
    </lineage>
</organism>
<gene>
    <name evidence="2" type="ORF">ILEXP_LOCUS49537</name>
</gene>
<dbReference type="SUPFAM" id="SSF53098">
    <property type="entry name" value="Ribonuclease H-like"/>
    <property type="match status" value="1"/>
</dbReference>
<dbReference type="AlphaFoldDB" id="A0ABC8UEN8"/>
<proteinExistence type="predicted"/>
<protein>
    <recommendedName>
        <fullName evidence="1">RNase H type-1 domain-containing protein</fullName>
    </recommendedName>
</protein>
<dbReference type="PANTHER" id="PTHR47723">
    <property type="entry name" value="OS05G0353850 PROTEIN"/>
    <property type="match status" value="1"/>
</dbReference>
<dbReference type="PROSITE" id="PS50879">
    <property type="entry name" value="RNASE_H_1"/>
    <property type="match status" value="1"/>
</dbReference>
<evidence type="ECO:0000313" key="2">
    <source>
        <dbReference type="EMBL" id="CAK9179598.1"/>
    </source>
</evidence>
<reference evidence="2 3" key="1">
    <citation type="submission" date="2024-02" db="EMBL/GenBank/DDBJ databases">
        <authorList>
            <person name="Vignale AGUSTIN F."/>
            <person name="Sosa J E."/>
            <person name="Modenutti C."/>
        </authorList>
    </citation>
    <scope>NUCLEOTIDE SEQUENCE [LARGE SCALE GENOMIC DNA]</scope>
</reference>
<keyword evidence="3" id="KW-1185">Reference proteome</keyword>
<evidence type="ECO:0000313" key="3">
    <source>
        <dbReference type="Proteomes" id="UP001642360"/>
    </source>
</evidence>
<dbReference type="PANTHER" id="PTHR47723:SF19">
    <property type="entry name" value="POLYNUCLEOTIDYL TRANSFERASE, RIBONUCLEASE H-LIKE SUPERFAMILY PROTEIN"/>
    <property type="match status" value="1"/>
</dbReference>
<dbReference type="Pfam" id="PF13456">
    <property type="entry name" value="RVT_3"/>
    <property type="match status" value="1"/>
</dbReference>